<dbReference type="GO" id="GO:0000155">
    <property type="term" value="F:phosphorelay sensor kinase activity"/>
    <property type="evidence" value="ECO:0007669"/>
    <property type="project" value="InterPro"/>
</dbReference>
<gene>
    <name evidence="7" type="ORF">EV197_2577</name>
</gene>
<keyword evidence="5 7" id="KW-0418">Kinase</keyword>
<dbReference type="InterPro" id="IPR005467">
    <property type="entry name" value="His_kinase_dom"/>
</dbReference>
<dbReference type="SMART" id="SM00388">
    <property type="entry name" value="HisKA"/>
    <property type="match status" value="1"/>
</dbReference>
<evidence type="ECO:0000259" key="6">
    <source>
        <dbReference type="PROSITE" id="PS50109"/>
    </source>
</evidence>
<comment type="caution">
    <text evidence="7">The sequence shown here is derived from an EMBL/GenBank/DDBJ whole genome shotgun (WGS) entry which is preliminary data.</text>
</comment>
<evidence type="ECO:0000256" key="2">
    <source>
        <dbReference type="ARBA" id="ARBA00012438"/>
    </source>
</evidence>
<dbReference type="InterPro" id="IPR004358">
    <property type="entry name" value="Sig_transdc_His_kin-like_C"/>
</dbReference>
<dbReference type="SUPFAM" id="SSF47384">
    <property type="entry name" value="Homodimeric domain of signal transducing histidine kinase"/>
    <property type="match status" value="1"/>
</dbReference>
<dbReference type="OrthoDB" id="9781208at2"/>
<reference evidence="7 8" key="1">
    <citation type="submission" date="2019-02" db="EMBL/GenBank/DDBJ databases">
        <title>Genomic Encyclopedia of Type Strains, Phase IV (KMG-IV): sequencing the most valuable type-strain genomes for metagenomic binning, comparative biology and taxonomic classification.</title>
        <authorList>
            <person name="Goeker M."/>
        </authorList>
    </citation>
    <scope>NUCLEOTIDE SEQUENCE [LARGE SCALE GENOMIC DNA]</scope>
    <source>
        <strain evidence="7 8">DSM 17196</strain>
    </source>
</reference>
<protein>
    <recommendedName>
        <fullName evidence="2">histidine kinase</fullName>
        <ecNumber evidence="2">2.7.13.3</ecNumber>
    </recommendedName>
</protein>
<dbReference type="InterPro" id="IPR003594">
    <property type="entry name" value="HATPase_dom"/>
</dbReference>
<evidence type="ECO:0000256" key="5">
    <source>
        <dbReference type="ARBA" id="ARBA00022777"/>
    </source>
</evidence>
<dbReference type="SUPFAM" id="SSF55874">
    <property type="entry name" value="ATPase domain of HSP90 chaperone/DNA topoisomerase II/histidine kinase"/>
    <property type="match status" value="1"/>
</dbReference>
<dbReference type="RefSeq" id="WP_130287123.1">
    <property type="nucleotide sequence ID" value="NZ_SGXE01000003.1"/>
</dbReference>
<dbReference type="Pfam" id="PF02518">
    <property type="entry name" value="HATPase_c"/>
    <property type="match status" value="1"/>
</dbReference>
<dbReference type="Gene3D" id="3.30.565.10">
    <property type="entry name" value="Histidine kinase-like ATPase, C-terminal domain"/>
    <property type="match status" value="1"/>
</dbReference>
<dbReference type="InterPro" id="IPR036097">
    <property type="entry name" value="HisK_dim/P_sf"/>
</dbReference>
<dbReference type="PANTHER" id="PTHR43304:SF1">
    <property type="entry name" value="PAC DOMAIN-CONTAINING PROTEIN"/>
    <property type="match status" value="1"/>
</dbReference>
<evidence type="ECO:0000313" key="7">
    <source>
        <dbReference type="EMBL" id="RZS92439.1"/>
    </source>
</evidence>
<name>A0A4V2F5D5_9FLAO</name>
<sequence>MLYILLLLFAVFAISFAILWVHHQRLNKQLVIDLAQKEKDLAKQTYLLELKNTELKQYNYLANHDFQEPLNTISCFVGLLREDYETNFDDSAKQSLTFIEEACDRMKNLMSDLNHYKVLGNQQKMEYVDTTQIVNDVLSKLSDDIKKYNAYIHCDTLPKIKAVPDEIRLLFEHLLSNALKFTDSQTEPRIHITSEMVINAYDEKLYQFSVTDNGFGISTQHQEKIFSIFQQLHPRGQYSGRGTGLAEAKKIVESHSGKMGLASEKGKGSTFYFTIPIPEMEKSPKNFNTKITENRYSTNV</sequence>
<evidence type="ECO:0000313" key="8">
    <source>
        <dbReference type="Proteomes" id="UP000292262"/>
    </source>
</evidence>
<evidence type="ECO:0000256" key="4">
    <source>
        <dbReference type="ARBA" id="ARBA00022679"/>
    </source>
</evidence>
<dbReference type="InterPro" id="IPR052162">
    <property type="entry name" value="Sensor_kinase/Photoreceptor"/>
</dbReference>
<dbReference type="EMBL" id="SGXE01000003">
    <property type="protein sequence ID" value="RZS92439.1"/>
    <property type="molecule type" value="Genomic_DNA"/>
</dbReference>
<feature type="domain" description="Histidine kinase" evidence="6">
    <location>
        <begin position="61"/>
        <end position="279"/>
    </location>
</feature>
<evidence type="ECO:0000256" key="3">
    <source>
        <dbReference type="ARBA" id="ARBA00022553"/>
    </source>
</evidence>
<proteinExistence type="predicted"/>
<dbReference type="InterPro" id="IPR036890">
    <property type="entry name" value="HATPase_C_sf"/>
</dbReference>
<dbReference type="EC" id="2.7.13.3" evidence="2"/>
<dbReference type="PROSITE" id="PS50109">
    <property type="entry name" value="HIS_KIN"/>
    <property type="match status" value="1"/>
</dbReference>
<dbReference type="PANTHER" id="PTHR43304">
    <property type="entry name" value="PHYTOCHROME-LIKE PROTEIN CPH1"/>
    <property type="match status" value="1"/>
</dbReference>
<dbReference type="PRINTS" id="PR00344">
    <property type="entry name" value="BCTRLSENSOR"/>
</dbReference>
<organism evidence="7 8">
    <name type="scientific">Aquimarina brevivitae</name>
    <dbReference type="NCBI Taxonomy" id="323412"/>
    <lineage>
        <taxon>Bacteria</taxon>
        <taxon>Pseudomonadati</taxon>
        <taxon>Bacteroidota</taxon>
        <taxon>Flavobacteriia</taxon>
        <taxon>Flavobacteriales</taxon>
        <taxon>Flavobacteriaceae</taxon>
        <taxon>Aquimarina</taxon>
    </lineage>
</organism>
<keyword evidence="3" id="KW-0597">Phosphoprotein</keyword>
<keyword evidence="8" id="KW-1185">Reference proteome</keyword>
<comment type="catalytic activity">
    <reaction evidence="1">
        <text>ATP + protein L-histidine = ADP + protein N-phospho-L-histidine.</text>
        <dbReference type="EC" id="2.7.13.3"/>
    </reaction>
</comment>
<evidence type="ECO:0000256" key="1">
    <source>
        <dbReference type="ARBA" id="ARBA00000085"/>
    </source>
</evidence>
<keyword evidence="4" id="KW-0808">Transferase</keyword>
<dbReference type="AlphaFoldDB" id="A0A4V2F5D5"/>
<dbReference type="SMART" id="SM00387">
    <property type="entry name" value="HATPase_c"/>
    <property type="match status" value="1"/>
</dbReference>
<dbReference type="CDD" id="cd00082">
    <property type="entry name" value="HisKA"/>
    <property type="match status" value="1"/>
</dbReference>
<dbReference type="Proteomes" id="UP000292262">
    <property type="component" value="Unassembled WGS sequence"/>
</dbReference>
<dbReference type="InterPro" id="IPR003661">
    <property type="entry name" value="HisK_dim/P_dom"/>
</dbReference>
<accession>A0A4V2F5D5</accession>
<dbReference type="Gene3D" id="1.10.287.130">
    <property type="match status" value="1"/>
</dbReference>